<dbReference type="Proteomes" id="UP000829685">
    <property type="component" value="Unassembled WGS sequence"/>
</dbReference>
<comment type="caution">
    <text evidence="1">The sequence shown here is derived from an EMBL/GenBank/DDBJ whole genome shotgun (WGS) entry which is preliminary data.</text>
</comment>
<dbReference type="Gene3D" id="4.10.60.10">
    <property type="entry name" value="Zinc finger, CCHC-type"/>
    <property type="match status" value="1"/>
</dbReference>
<dbReference type="GO" id="GO:0008270">
    <property type="term" value="F:zinc ion binding"/>
    <property type="evidence" value="ECO:0007669"/>
    <property type="project" value="InterPro"/>
</dbReference>
<dbReference type="AlphaFoldDB" id="A0A9P9WCX6"/>
<proteinExistence type="predicted"/>
<dbReference type="EMBL" id="JAFIMR010000041">
    <property type="protein sequence ID" value="KAI1857169.1"/>
    <property type="molecule type" value="Genomic_DNA"/>
</dbReference>
<organism evidence="1 2">
    <name type="scientific">Neoarthrinium moseri</name>
    <dbReference type="NCBI Taxonomy" id="1658444"/>
    <lineage>
        <taxon>Eukaryota</taxon>
        <taxon>Fungi</taxon>
        <taxon>Dikarya</taxon>
        <taxon>Ascomycota</taxon>
        <taxon>Pezizomycotina</taxon>
        <taxon>Sordariomycetes</taxon>
        <taxon>Xylariomycetidae</taxon>
        <taxon>Amphisphaeriales</taxon>
        <taxon>Apiosporaceae</taxon>
        <taxon>Neoarthrinium</taxon>
    </lineage>
</organism>
<name>A0A9P9WCX6_9PEZI</name>
<dbReference type="SUPFAM" id="SSF57756">
    <property type="entry name" value="Retrovirus zinc finger-like domains"/>
    <property type="match status" value="1"/>
</dbReference>
<protein>
    <recommendedName>
        <fullName evidence="3">CCHC-type domain-containing protein</fullName>
    </recommendedName>
</protein>
<keyword evidence="2" id="KW-1185">Reference proteome</keyword>
<evidence type="ECO:0000313" key="2">
    <source>
        <dbReference type="Proteomes" id="UP000829685"/>
    </source>
</evidence>
<reference evidence="1" key="1">
    <citation type="submission" date="2021-03" db="EMBL/GenBank/DDBJ databases">
        <title>Revisited historic fungal species revealed as producer of novel bioactive compounds through whole genome sequencing and comparative genomics.</title>
        <authorList>
            <person name="Vignolle G.A."/>
            <person name="Hochenegger N."/>
            <person name="Mach R.L."/>
            <person name="Mach-Aigner A.R."/>
            <person name="Javad Rahimi M."/>
            <person name="Salim K.A."/>
            <person name="Chan C.M."/>
            <person name="Lim L.B.L."/>
            <person name="Cai F."/>
            <person name="Druzhinina I.S."/>
            <person name="U'Ren J.M."/>
            <person name="Derntl C."/>
        </authorList>
    </citation>
    <scope>NUCLEOTIDE SEQUENCE</scope>
    <source>
        <strain evidence="1">TUCIM 5799</strain>
    </source>
</reference>
<sequence length="282" mass="32247">MAPLVTHQINDNEQWERLEVLPGLLQKSISLHRNGSTPVTMTEQSLYNLTTAGTGDFLEIVVSKVIPSTSLPLADKAFSSLRQSLLISFETQTPPTSTSGDLRATDLQLLSSQTFPNRDPPSSGRPKSWITLDTRMFLPLPDTVCGNCQRAGHTIRDCVGPVDDYGEIDGCPKCNTRGSHIYDNCPFRETTEDFDLIYRYRQRKPPLKSFMTWQSFLSGQHQPATWPKYIPWSTQFSIEQQQSAFRAHRKPEWCYYEYDRIGWPDAEAHYREIDSESEFMVL</sequence>
<gene>
    <name evidence="1" type="ORF">JX265_011370</name>
</gene>
<accession>A0A9P9WCX6</accession>
<dbReference type="GO" id="GO:0003676">
    <property type="term" value="F:nucleic acid binding"/>
    <property type="evidence" value="ECO:0007669"/>
    <property type="project" value="InterPro"/>
</dbReference>
<evidence type="ECO:0008006" key="3">
    <source>
        <dbReference type="Google" id="ProtNLM"/>
    </source>
</evidence>
<dbReference type="InterPro" id="IPR036875">
    <property type="entry name" value="Znf_CCHC_sf"/>
</dbReference>
<evidence type="ECO:0000313" key="1">
    <source>
        <dbReference type="EMBL" id="KAI1857169.1"/>
    </source>
</evidence>